<evidence type="ECO:0000259" key="3">
    <source>
        <dbReference type="SMART" id="SM00843"/>
    </source>
</evidence>
<dbReference type="InterPro" id="IPR036390">
    <property type="entry name" value="WH_DNA-bd_sf"/>
</dbReference>
<reference evidence="4 5" key="1">
    <citation type="submission" date="2009-12" db="EMBL/GenBank/DDBJ databases">
        <title>Genome Sequence of Prevotella buccalis ATCC 35310.</title>
        <authorList>
            <person name="Durkin A.S."/>
            <person name="Madupu R."/>
            <person name="Torralba M."/>
            <person name="Methe B."/>
            <person name="Sutton G."/>
            <person name="Strausberg R.L."/>
            <person name="Nelson K.E."/>
        </authorList>
    </citation>
    <scope>NUCLEOTIDE SEQUENCE [LARGE SCALE GENOMIC DNA]</scope>
    <source>
        <strain evidence="4 5">ATCC 35310</strain>
    </source>
</reference>
<dbReference type="PANTHER" id="PTHR22683">
    <property type="entry name" value="SPORULATION PROTEIN RELATED"/>
    <property type="match status" value="1"/>
</dbReference>
<gene>
    <name evidence="4" type="ORF">HMPREF0650_0362</name>
</gene>
<comment type="caution">
    <text evidence="4">The sequence shown here is derived from an EMBL/GenBank/DDBJ whole genome shotgun (WGS) entry which is preliminary data.</text>
</comment>
<dbReference type="Gene3D" id="1.25.40.10">
    <property type="entry name" value="Tetratricopeptide repeat domain"/>
    <property type="match status" value="1"/>
</dbReference>
<feature type="transmembrane region" description="Helical" evidence="2">
    <location>
        <begin position="84"/>
        <end position="102"/>
    </location>
</feature>
<keyword evidence="2" id="KW-0812">Transmembrane</keyword>
<keyword evidence="2" id="KW-1133">Transmembrane helix</keyword>
<name>D1W5M8_9BACT</name>
<feature type="region of interest" description="Disordered" evidence="1">
    <location>
        <begin position="130"/>
        <end position="155"/>
    </location>
</feature>
<dbReference type="InterPro" id="IPR050206">
    <property type="entry name" value="FtsK/SpoIIIE/SftA"/>
</dbReference>
<dbReference type="InterPro" id="IPR011990">
    <property type="entry name" value="TPR-like_helical_dom_sf"/>
</dbReference>
<keyword evidence="5" id="KW-1185">Reference proteome</keyword>
<dbReference type="InterPro" id="IPR036388">
    <property type="entry name" value="WH-like_DNA-bd_sf"/>
</dbReference>
<dbReference type="AlphaFoldDB" id="D1W5M8"/>
<keyword evidence="2" id="KW-0472">Membrane</keyword>
<dbReference type="SMART" id="SM00843">
    <property type="entry name" value="Ftsk_gamma"/>
    <property type="match status" value="1"/>
</dbReference>
<dbReference type="SUPFAM" id="SSF48452">
    <property type="entry name" value="TPR-like"/>
    <property type="match status" value="1"/>
</dbReference>
<dbReference type="STRING" id="679190.HMPREF0650_0362"/>
<dbReference type="Pfam" id="PF09397">
    <property type="entry name" value="FtsK_gamma"/>
    <property type="match status" value="1"/>
</dbReference>
<evidence type="ECO:0000256" key="2">
    <source>
        <dbReference type="SAM" id="Phobius"/>
    </source>
</evidence>
<feature type="domain" description="FtsK gamma" evidence="3">
    <location>
        <begin position="171"/>
        <end position="236"/>
    </location>
</feature>
<dbReference type="InterPro" id="IPR025330">
    <property type="entry name" value="DUF4236"/>
</dbReference>
<dbReference type="SUPFAM" id="SSF46785">
    <property type="entry name" value="Winged helix' DNA-binding domain"/>
    <property type="match status" value="1"/>
</dbReference>
<dbReference type="eggNOG" id="COG1674">
    <property type="taxonomic scope" value="Bacteria"/>
</dbReference>
<dbReference type="EMBL" id="ADEG01000053">
    <property type="protein sequence ID" value="EFA92125.1"/>
    <property type="molecule type" value="Genomic_DNA"/>
</dbReference>
<evidence type="ECO:0000313" key="5">
    <source>
        <dbReference type="Proteomes" id="UP000005283"/>
    </source>
</evidence>
<sequence length="400" mass="45446">MGILFRKRIKIVKGVHLNVSKSGTSLSVGPRGAKVTIGRKGVYTNVGIPGTGLYTRQKISGVKKSRQKELKRQQENQIINANPLRFFVIFISIFLSVALPLFANASWWWFPLLFLGGIIVGSCIPNPEDSRTIDNTNDNSLQYNTPEKEEETQDLEVQDEDKSKIENIIKSLNFDPYFLDAARLVISTQQGSSSAIQRRFSIGYNRAGRIIDQLEHVGVVGVAKGSAPRDVLLLDENALLEIISNLDVEKFKKSIQTEPFTEANHFDECSRLISLGINLEKEKMIDEAIKVYEKAIVPQLPVKHPYERLAILYRKRKDYENEIRIIKIAISVFMKENERRAGIACDTDSSLYDMVMQALETNESIRYGDGKWAFVQYDVMELITRLEKAKKLQNNISRTK</sequence>
<dbReference type="RefSeq" id="WP_004349109.1">
    <property type="nucleotide sequence ID" value="NZ_ADEG01000053.1"/>
</dbReference>
<proteinExistence type="predicted"/>
<accession>D1W5M8</accession>
<dbReference type="InterPro" id="IPR018541">
    <property type="entry name" value="Ftsk_gamma"/>
</dbReference>
<evidence type="ECO:0000313" key="4">
    <source>
        <dbReference type="EMBL" id="EFA92125.1"/>
    </source>
</evidence>
<dbReference type="Gene3D" id="1.10.10.10">
    <property type="entry name" value="Winged helix-like DNA-binding domain superfamily/Winged helix DNA-binding domain"/>
    <property type="match status" value="1"/>
</dbReference>
<dbReference type="eggNOG" id="COG0457">
    <property type="taxonomic scope" value="Bacteria"/>
</dbReference>
<organism evidence="4 5">
    <name type="scientific">Hoylesella buccalis ATCC 35310</name>
    <dbReference type="NCBI Taxonomy" id="679190"/>
    <lineage>
        <taxon>Bacteria</taxon>
        <taxon>Pseudomonadati</taxon>
        <taxon>Bacteroidota</taxon>
        <taxon>Bacteroidia</taxon>
        <taxon>Bacteroidales</taxon>
        <taxon>Prevotellaceae</taxon>
        <taxon>Hoylesella</taxon>
    </lineage>
</organism>
<protein>
    <submittedName>
        <fullName evidence="4">Ftsk gamma domain protein</fullName>
    </submittedName>
</protein>
<dbReference type="Pfam" id="PF14020">
    <property type="entry name" value="DUF4236"/>
    <property type="match status" value="1"/>
</dbReference>
<dbReference type="Proteomes" id="UP000005283">
    <property type="component" value="Unassembled WGS sequence"/>
</dbReference>
<evidence type="ECO:0000256" key="1">
    <source>
        <dbReference type="SAM" id="MobiDB-lite"/>
    </source>
</evidence>
<feature type="compositionally biased region" description="Polar residues" evidence="1">
    <location>
        <begin position="133"/>
        <end position="145"/>
    </location>
</feature>
<dbReference type="PANTHER" id="PTHR22683:SF41">
    <property type="entry name" value="DNA TRANSLOCASE FTSK"/>
    <property type="match status" value="1"/>
</dbReference>